<name>A0A098BYB8_9BACT</name>
<dbReference type="OrthoDB" id="982482at2"/>
<protein>
    <submittedName>
        <fullName evidence="1">Putative membrane protein</fullName>
    </submittedName>
</protein>
<dbReference type="HOGENOM" id="CLU_109250_1_1_10"/>
<reference evidence="1 2" key="1">
    <citation type="submission" date="2014-08" db="EMBL/GenBank/DDBJ databases">
        <authorList>
            <person name="Wibberg D."/>
        </authorList>
    </citation>
    <scope>NUCLEOTIDE SEQUENCE [LARGE SCALE GENOMIC DNA]</scope>
    <source>
        <strain evidence="2">ING2-E5B</strain>
    </source>
</reference>
<dbReference type="Pfam" id="PF14109">
    <property type="entry name" value="GldH_lipo"/>
    <property type="match status" value="1"/>
</dbReference>
<accession>A0A098BYB8</accession>
<sequence length="173" mass="20149">MQETIIRKITDRQVIKRNKILFLLVGTLFITHTSCSDGEVYFRYHHIERGKWYSDSALTFTMDSIGFNPAARHDLSIELTTADIYHYKDIWMQVEHNLIDTIYRCDTLHFRLTDDYGKWLGSGTGGLHQISLPYKSDIPLDTSRLYILQIKQIMKDDPLIGVEKVGIKIIEKI</sequence>
<dbReference type="NCBIfam" id="TIGR03511">
    <property type="entry name" value="GldH_lipo"/>
    <property type="match status" value="1"/>
</dbReference>
<dbReference type="KEGG" id="pbt:ING2E5B_0397"/>
<dbReference type="InterPro" id="IPR020018">
    <property type="entry name" value="Motility-assoc_lipoprot_GldH"/>
</dbReference>
<proteinExistence type="predicted"/>
<dbReference type="STRING" id="1562970.ING2E5B_0397"/>
<evidence type="ECO:0000313" key="1">
    <source>
        <dbReference type="EMBL" id="CEA15166.1"/>
    </source>
</evidence>
<keyword evidence="2" id="KW-1185">Reference proteome</keyword>
<dbReference type="AlphaFoldDB" id="A0A098BYB8"/>
<dbReference type="EMBL" id="LN515532">
    <property type="protein sequence ID" value="CEA15166.1"/>
    <property type="molecule type" value="Genomic_DNA"/>
</dbReference>
<gene>
    <name evidence="1" type="ORF">ING2E5B_0397</name>
</gene>
<organism evidence="1 2">
    <name type="scientific">Fermentimonas caenicola</name>
    <dbReference type="NCBI Taxonomy" id="1562970"/>
    <lineage>
        <taxon>Bacteria</taxon>
        <taxon>Pseudomonadati</taxon>
        <taxon>Bacteroidota</taxon>
        <taxon>Bacteroidia</taxon>
        <taxon>Bacteroidales</taxon>
        <taxon>Dysgonomonadaceae</taxon>
        <taxon>Fermentimonas</taxon>
    </lineage>
</organism>
<dbReference type="Proteomes" id="UP000032417">
    <property type="component" value="Chromosome 1"/>
</dbReference>
<evidence type="ECO:0000313" key="2">
    <source>
        <dbReference type="Proteomes" id="UP000032417"/>
    </source>
</evidence>